<protein>
    <submittedName>
        <fullName evidence="2">YjbF family lipoprotein</fullName>
    </submittedName>
</protein>
<dbReference type="SUPFAM" id="SSF159270">
    <property type="entry name" value="YmcC-like"/>
    <property type="match status" value="1"/>
</dbReference>
<dbReference type="EMBL" id="JBHTJS010000010">
    <property type="protein sequence ID" value="MFD1007258.1"/>
    <property type="molecule type" value="Genomic_DNA"/>
</dbReference>
<feature type="signal peptide" evidence="1">
    <location>
        <begin position="1"/>
        <end position="29"/>
    </location>
</feature>
<dbReference type="InterPro" id="IPR023373">
    <property type="entry name" value="YmcC_sf"/>
</dbReference>
<keyword evidence="1" id="KW-0732">Signal</keyword>
<keyword evidence="2" id="KW-0449">Lipoprotein</keyword>
<dbReference type="RefSeq" id="WP_379557184.1">
    <property type="nucleotide sequence ID" value="NZ_JBHTJS010000010.1"/>
</dbReference>
<evidence type="ECO:0000313" key="3">
    <source>
        <dbReference type="Proteomes" id="UP001597048"/>
    </source>
</evidence>
<accession>A0ABW3KE61</accession>
<reference evidence="3" key="1">
    <citation type="journal article" date="2019" name="Int. J. Syst. Evol. Microbiol.">
        <title>The Global Catalogue of Microorganisms (GCM) 10K type strain sequencing project: providing services to taxonomists for standard genome sequencing and annotation.</title>
        <authorList>
            <consortium name="The Broad Institute Genomics Platform"/>
            <consortium name="The Broad Institute Genome Sequencing Center for Infectious Disease"/>
            <person name="Wu L."/>
            <person name="Ma J."/>
        </authorList>
    </citation>
    <scope>NUCLEOTIDE SEQUENCE [LARGE SCALE GENOMIC DNA]</scope>
    <source>
        <strain evidence="3">CCUG 60525</strain>
    </source>
</reference>
<dbReference type="Pfam" id="PF11102">
    <property type="entry name" value="YjbF"/>
    <property type="match status" value="1"/>
</dbReference>
<dbReference type="InterPro" id="IPR021308">
    <property type="entry name" value="GfcB"/>
</dbReference>
<comment type="caution">
    <text evidence="2">The sequence shown here is derived from an EMBL/GenBank/DDBJ whole genome shotgun (WGS) entry which is preliminary data.</text>
</comment>
<evidence type="ECO:0000256" key="1">
    <source>
        <dbReference type="SAM" id="SignalP"/>
    </source>
</evidence>
<name>A0ABW3KE61_9GAMM</name>
<gene>
    <name evidence="2" type="ORF">ACFQ1C_03685</name>
</gene>
<proteinExistence type="predicted"/>
<sequence length="227" mass="25259">MQTAFYAGVARAVALTAALLLAGCNQRIADVNATLQLAALGYKDVAITKEYVAALPYAAIQFKWGHGPRVLSALAFAEGEELKWVTQDKAMIVTQHGRLVRTQGFSHNLTYTANINNDPLPQLLQLWQQGNPALLRWGTEHDWQPGYFSGYKAISRFEYRGPEQVTILNEPVTLVKFSELVIYPKLNIEQENTFWLATDTGAVIKSRQFIGPGLPAVEITLLKPYQP</sequence>
<keyword evidence="3" id="KW-1185">Reference proteome</keyword>
<dbReference type="Proteomes" id="UP001597048">
    <property type="component" value="Unassembled WGS sequence"/>
</dbReference>
<feature type="chain" id="PRO_5047462316" evidence="1">
    <location>
        <begin position="30"/>
        <end position="227"/>
    </location>
</feature>
<evidence type="ECO:0000313" key="2">
    <source>
        <dbReference type="EMBL" id="MFD1007258.1"/>
    </source>
</evidence>
<organism evidence="2 3">
    <name type="scientific">Oceanisphaera ostreae</name>
    <dbReference type="NCBI Taxonomy" id="914151"/>
    <lineage>
        <taxon>Bacteria</taxon>
        <taxon>Pseudomonadati</taxon>
        <taxon>Pseudomonadota</taxon>
        <taxon>Gammaproteobacteria</taxon>
        <taxon>Aeromonadales</taxon>
        <taxon>Aeromonadaceae</taxon>
        <taxon>Oceanisphaera</taxon>
    </lineage>
</organism>
<dbReference type="Gene3D" id="2.40.360.10">
    <property type="entry name" value="YmcC-like"/>
    <property type="match status" value="1"/>
</dbReference>